<feature type="transmembrane region" description="Helical" evidence="1">
    <location>
        <begin position="63"/>
        <end position="87"/>
    </location>
</feature>
<keyword evidence="1" id="KW-1133">Transmembrane helix</keyword>
<evidence type="ECO:0000313" key="2">
    <source>
        <dbReference type="EMBL" id="SEF47031.1"/>
    </source>
</evidence>
<dbReference type="Pfam" id="PF19529">
    <property type="entry name" value="DUF6057"/>
    <property type="match status" value="1"/>
</dbReference>
<dbReference type="EMBL" id="FNVS01000001">
    <property type="protein sequence ID" value="SEF47031.1"/>
    <property type="molecule type" value="Genomic_DNA"/>
</dbReference>
<feature type="transmembrane region" description="Helical" evidence="1">
    <location>
        <begin position="99"/>
        <end position="115"/>
    </location>
</feature>
<feature type="transmembrane region" description="Helical" evidence="1">
    <location>
        <begin position="121"/>
        <end position="140"/>
    </location>
</feature>
<keyword evidence="1" id="KW-0472">Membrane</keyword>
<protein>
    <recommendedName>
        <fullName evidence="4">Transmembrane protein</fullName>
    </recommendedName>
</protein>
<organism evidence="2 3">
    <name type="scientific">Parabacteroides chinchillae</name>
    <dbReference type="NCBI Taxonomy" id="871327"/>
    <lineage>
        <taxon>Bacteria</taxon>
        <taxon>Pseudomonadati</taxon>
        <taxon>Bacteroidota</taxon>
        <taxon>Bacteroidia</taxon>
        <taxon>Bacteroidales</taxon>
        <taxon>Tannerellaceae</taxon>
        <taxon>Parabacteroides</taxon>
    </lineage>
</organism>
<dbReference type="AlphaFoldDB" id="A0A8G2F0E7"/>
<keyword evidence="3" id="KW-1185">Reference proteome</keyword>
<reference evidence="2 3" key="1">
    <citation type="submission" date="2016-10" db="EMBL/GenBank/DDBJ databases">
        <authorList>
            <person name="Varghese N."/>
            <person name="Submissions S."/>
        </authorList>
    </citation>
    <scope>NUCLEOTIDE SEQUENCE [LARGE SCALE GENOMIC DNA]</scope>
    <source>
        <strain evidence="2 3">DSM 29073</strain>
    </source>
</reference>
<evidence type="ECO:0000256" key="1">
    <source>
        <dbReference type="SAM" id="Phobius"/>
    </source>
</evidence>
<dbReference type="InterPro" id="IPR045692">
    <property type="entry name" value="DUF6057"/>
</dbReference>
<evidence type="ECO:0008006" key="4">
    <source>
        <dbReference type="Google" id="ProtNLM"/>
    </source>
</evidence>
<accession>A0A8G2F0E7</accession>
<feature type="transmembrane region" description="Helical" evidence="1">
    <location>
        <begin position="255"/>
        <end position="276"/>
    </location>
</feature>
<gene>
    <name evidence="2" type="ORF">SAMN05444001_101319</name>
</gene>
<sequence length="583" mass="67097">MKKLPDILFYLIIFLSLSIFLSVFSEFHFYSVEQNQLFQISWPSISEMLMKPGGLALVITESLVQFFIVPYAGAVITAALLTMIGLLTSMVLKQIDPKTHLFILPLLPVLTLLFVHFDNNYILQGTIALGMMLLVLYGVLKIKPVIYRLVASLVATILLFFFAGAVFSLFALAIMLCEVINRTSCWYYFLGTGFIALLLGIGSVYFSFIGEYRFAFLPDAYYHVRLVPDKVIYYSWLSFLLSLLIVFILRHKNELKGKMLVIASAIQILLICFLFWKGVEKYGDSKSYQMKTMDYYARTEQWDKILEMCRKPMTNYLYMCYANMALAHKGQLAEDAFKYDQRGPQGLAVTWNKSANVSTLLSDVYFAMGNVAIAQEMAFESNLGSLCDGNPRMMKRLVQTNLIYGTYPVAEKYIAVLENTLYYRDWAKEQRKFLYNDAEVESDPLLGNMRKGLLKNSILSQIDGFDADLRLMAEQNPANKAAFQYLGVFYLLMKDMDKFKNMIETYYGTDLLPVLPTSYQEAVITLSERESDYWKRFGVSESIVKRFDEYKRQVLANRNNPNALPGLLGRSYGDTYWFYYMFK</sequence>
<feature type="transmembrane region" description="Helical" evidence="1">
    <location>
        <begin position="231"/>
        <end position="249"/>
    </location>
</feature>
<feature type="transmembrane region" description="Helical" evidence="1">
    <location>
        <begin position="152"/>
        <end position="174"/>
    </location>
</feature>
<dbReference type="RefSeq" id="WP_103982261.1">
    <property type="nucleotide sequence ID" value="NZ_FNVS01000001.1"/>
</dbReference>
<dbReference type="Proteomes" id="UP000236725">
    <property type="component" value="Unassembled WGS sequence"/>
</dbReference>
<comment type="caution">
    <text evidence="2">The sequence shown here is derived from an EMBL/GenBank/DDBJ whole genome shotgun (WGS) entry which is preliminary data.</text>
</comment>
<evidence type="ECO:0000313" key="3">
    <source>
        <dbReference type="Proteomes" id="UP000236725"/>
    </source>
</evidence>
<name>A0A8G2F0E7_9BACT</name>
<feature type="transmembrane region" description="Helical" evidence="1">
    <location>
        <begin position="186"/>
        <end position="210"/>
    </location>
</feature>
<feature type="transmembrane region" description="Helical" evidence="1">
    <location>
        <begin position="7"/>
        <end position="25"/>
    </location>
</feature>
<keyword evidence="1" id="KW-0812">Transmembrane</keyword>
<proteinExistence type="predicted"/>